<dbReference type="SUPFAM" id="SSF52540">
    <property type="entry name" value="P-loop containing nucleoside triphosphate hydrolases"/>
    <property type="match status" value="1"/>
</dbReference>
<dbReference type="InterPro" id="IPR017441">
    <property type="entry name" value="Protein_kinase_ATP_BS"/>
</dbReference>
<dbReference type="Gene3D" id="3.40.50.300">
    <property type="entry name" value="P-loop containing nucleotide triphosphate hydrolases"/>
    <property type="match status" value="1"/>
</dbReference>
<keyword evidence="8 10" id="KW-0067">ATP-binding</keyword>
<dbReference type="GO" id="GO:0004674">
    <property type="term" value="F:protein serine/threonine kinase activity"/>
    <property type="evidence" value="ECO:0007669"/>
    <property type="project" value="TreeGrafter"/>
</dbReference>
<organism evidence="13 14">
    <name type="scientific">Sorangium cellulosum</name>
    <name type="common">Polyangium cellulosum</name>
    <dbReference type="NCBI Taxonomy" id="56"/>
    <lineage>
        <taxon>Bacteria</taxon>
        <taxon>Pseudomonadati</taxon>
        <taxon>Myxococcota</taxon>
        <taxon>Polyangia</taxon>
        <taxon>Polyangiales</taxon>
        <taxon>Polyangiaceae</taxon>
        <taxon>Sorangium</taxon>
    </lineage>
</organism>
<dbReference type="GO" id="GO:0005813">
    <property type="term" value="C:centrosome"/>
    <property type="evidence" value="ECO:0007669"/>
    <property type="project" value="UniProtKB-SubCell"/>
</dbReference>
<dbReference type="Pfam" id="PF07714">
    <property type="entry name" value="PK_Tyr_Ser-Thr"/>
    <property type="match status" value="1"/>
</dbReference>
<feature type="domain" description="Protein kinase" evidence="12">
    <location>
        <begin position="16"/>
        <end position="351"/>
    </location>
</feature>
<keyword evidence="6 10" id="KW-0547">Nucleotide-binding</keyword>
<comment type="subcellular location">
    <subcellularLocation>
        <location evidence="1">Cytoplasm</location>
        <location evidence="1">Cytoskeleton</location>
        <location evidence="1">Microtubule organizing center</location>
        <location evidence="1">Centrosome</location>
    </subcellularLocation>
    <subcellularLocation>
        <location evidence="2">Cytoplasm</location>
        <location evidence="2">Cytoskeleton</location>
        <location evidence="2">Spindle pole</location>
    </subcellularLocation>
</comment>
<dbReference type="GO" id="GO:0005524">
    <property type="term" value="F:ATP binding"/>
    <property type="evidence" value="ECO:0007669"/>
    <property type="project" value="UniProtKB-UniRule"/>
</dbReference>
<sequence>MQSARPSGAFPPSGRFTFRRRLGAGAFGVVYEAFDHERAARVALKTLHHLDAAALYRFKREFRALADVVHPNLVTLHELVSEGDQWFFTMDLVEGNDFFTFLRGEQARDETQTRPARLEGSLPSFPTTLTESAALAATIKAQAVSDGGARSPAPRPVPGSPSAPALVNLPRLRSALRQLGEGVFALHAAGKLHRDLKPSNVLVTAEGRVVIVDFGLVVELSPRSAVQSGKHIAGTPAYMAPEQACGEIASPASDWYAVGVMLYEALTGGRPFEGTSLGILTRKQHEEPAPPSAVAMGIPEDLDTLCMQLLRRLPLERPSGAEVLRRLAPAGDAADEAAPPPPPDIVTTPFIGRETHLAGLRDAFARAAAGRATTVHVRGMSGMGKSTLVRRFIDELTSRDEAVVLEGRCYEREAVPYKALDSLIDSLSRHLSRLPRLQVAELLPRDVRAVAHLFPVLDRVQAIAAAPRREVPPPDAQELRQRGFAGLRELLSRMADRRPLVLHIDDLQWGDADSAALLVDLLREPDPPGLLLLISYRSEDAEKSELLRRLPAPSPCEGDQGSDEAVRDLAVGPLEPSVALALALHVLGSGVEAGVRAEAVVAEAAGSPFFVHELAHAGQERPGELAGEIRLSTVLANRLSRLSAEARCLLEVIAVAGRPLLRGVARQASALSPEQERTAMSVLRAERVLRARGAGEDEELETFHDRIRETILAQLGAKELVAQHLAIAVALEASGTAAPDALALHFRRAERPEKAVPYAILAGDRAAQELAFDGAATHFAYALEAGTVDADGERGLRVKLGDALRNAGRPAQAAREYTAAARGVPADRSLEIRRRATESLLLSGQLDDGKLALRGILASVGMTLFQRPWITVLSFLFHRLLIGLHGLRVRKRPAHEVPAASLIRMDICWSAVVGLGMTDNIWAADLHARYLLLALRAGDPSHLTRALTLEIPFSASYAIGGRRWAQRVHRIAVELADEAGDPYLIALTKFFMGFFEALTGHWSEALAQCRAAEQIWLEQCSGTAWEVGAARYIILYAQLYRGELHALSRLALPLCEDAQSRGDLNEATQLRVDFTYWVPLAGDRPDAARHDVRDAMSRWSQGGFTVIHVAEMLALVRIDLYSAQPLAARQRLRDGWPKVVRSFLHKVQLNRVLIHSLRASSALAAAALNGGSDERLFRALLREASRDVRRLAREDVLWAQALADSLRAPLAALRGDMAAALSFLERAATRFDACEMALYAAAARRRRGELIGGDEGRALVEAAELWMTGQGIKDPVRMTALFAPGFR</sequence>
<evidence type="ECO:0000256" key="4">
    <source>
        <dbReference type="ARBA" id="ARBA00010886"/>
    </source>
</evidence>
<dbReference type="PROSITE" id="PS50011">
    <property type="entry name" value="PROTEIN_KINASE_DOM"/>
    <property type="match status" value="1"/>
</dbReference>
<dbReference type="InterPro" id="IPR041664">
    <property type="entry name" value="AAA_16"/>
</dbReference>
<dbReference type="PANTHER" id="PTHR43289">
    <property type="entry name" value="MITOGEN-ACTIVATED PROTEIN KINASE KINASE KINASE 20-RELATED"/>
    <property type="match status" value="1"/>
</dbReference>
<evidence type="ECO:0000256" key="7">
    <source>
        <dbReference type="ARBA" id="ARBA00022777"/>
    </source>
</evidence>
<dbReference type="InterPro" id="IPR027417">
    <property type="entry name" value="P-loop_NTPase"/>
</dbReference>
<dbReference type="PANTHER" id="PTHR43289:SF6">
    <property type="entry name" value="SERINE_THREONINE-PROTEIN KINASE NEKL-3"/>
    <property type="match status" value="1"/>
</dbReference>
<dbReference type="Proteomes" id="UP000075515">
    <property type="component" value="Unassembled WGS sequence"/>
</dbReference>
<keyword evidence="7" id="KW-0418">Kinase</keyword>
<accession>A0A150RUI3</accession>
<gene>
    <name evidence="13" type="ORF">BE18_35110</name>
</gene>
<proteinExistence type="inferred from homology"/>
<feature type="binding site" evidence="10">
    <location>
        <position position="45"/>
    </location>
    <ligand>
        <name>ATP</name>
        <dbReference type="ChEBI" id="CHEBI:30616"/>
    </ligand>
</feature>
<evidence type="ECO:0000259" key="12">
    <source>
        <dbReference type="PROSITE" id="PS50011"/>
    </source>
</evidence>
<dbReference type="Pfam" id="PF13191">
    <property type="entry name" value="AAA_16"/>
    <property type="match status" value="1"/>
</dbReference>
<evidence type="ECO:0000256" key="5">
    <source>
        <dbReference type="ARBA" id="ARBA00022679"/>
    </source>
</evidence>
<name>A0A150RUI3_SORCE</name>
<evidence type="ECO:0000256" key="2">
    <source>
        <dbReference type="ARBA" id="ARBA00004647"/>
    </source>
</evidence>
<keyword evidence="9" id="KW-0206">Cytoskeleton</keyword>
<comment type="similarity">
    <text evidence="3">Belongs to the protein kinase superfamily. TKL Ser/Thr protein kinase family. ROCO subfamily.</text>
</comment>
<keyword evidence="9" id="KW-0963">Cytoplasm</keyword>
<dbReference type="SMART" id="SM00220">
    <property type="entry name" value="S_TKc"/>
    <property type="match status" value="1"/>
</dbReference>
<comment type="caution">
    <text evidence="13">The sequence shown here is derived from an EMBL/GenBank/DDBJ whole genome shotgun (WGS) entry which is preliminary data.</text>
</comment>
<evidence type="ECO:0000313" key="14">
    <source>
        <dbReference type="Proteomes" id="UP000075515"/>
    </source>
</evidence>
<evidence type="ECO:0000256" key="8">
    <source>
        <dbReference type="ARBA" id="ARBA00022840"/>
    </source>
</evidence>
<evidence type="ECO:0000256" key="10">
    <source>
        <dbReference type="PROSITE-ProRule" id="PRU10141"/>
    </source>
</evidence>
<evidence type="ECO:0000256" key="6">
    <source>
        <dbReference type="ARBA" id="ARBA00022741"/>
    </source>
</evidence>
<keyword evidence="5" id="KW-0808">Transferase</keyword>
<evidence type="ECO:0000256" key="3">
    <source>
        <dbReference type="ARBA" id="ARBA00008171"/>
    </source>
</evidence>
<evidence type="ECO:0000256" key="1">
    <source>
        <dbReference type="ARBA" id="ARBA00004300"/>
    </source>
</evidence>
<dbReference type="PROSITE" id="PS00107">
    <property type="entry name" value="PROTEIN_KINASE_ATP"/>
    <property type="match status" value="1"/>
</dbReference>
<dbReference type="InterPro" id="IPR000719">
    <property type="entry name" value="Prot_kinase_dom"/>
</dbReference>
<dbReference type="CDD" id="cd14014">
    <property type="entry name" value="STKc_PknB_like"/>
    <property type="match status" value="1"/>
</dbReference>
<dbReference type="InterPro" id="IPR011009">
    <property type="entry name" value="Kinase-like_dom_sf"/>
</dbReference>
<dbReference type="InterPro" id="IPR001245">
    <property type="entry name" value="Ser-Thr/Tyr_kinase_cat_dom"/>
</dbReference>
<comment type="similarity">
    <text evidence="4">Belongs to the protein kinase superfamily. NEK Ser/Thr protein kinase family. NIMA subfamily.</text>
</comment>
<feature type="region of interest" description="Disordered" evidence="11">
    <location>
        <begin position="145"/>
        <end position="164"/>
    </location>
</feature>
<dbReference type="EMBL" id="JEMC01003057">
    <property type="protein sequence ID" value="KYF83865.1"/>
    <property type="molecule type" value="Genomic_DNA"/>
</dbReference>
<evidence type="ECO:0000256" key="11">
    <source>
        <dbReference type="SAM" id="MobiDB-lite"/>
    </source>
</evidence>
<evidence type="ECO:0000256" key="9">
    <source>
        <dbReference type="ARBA" id="ARBA00023212"/>
    </source>
</evidence>
<dbReference type="Gene3D" id="1.10.510.10">
    <property type="entry name" value="Transferase(Phosphotransferase) domain 1"/>
    <property type="match status" value="2"/>
</dbReference>
<protein>
    <recommendedName>
        <fullName evidence="12">Protein kinase domain-containing protein</fullName>
    </recommendedName>
</protein>
<dbReference type="GO" id="GO:0000922">
    <property type="term" value="C:spindle pole"/>
    <property type="evidence" value="ECO:0007669"/>
    <property type="project" value="UniProtKB-SubCell"/>
</dbReference>
<evidence type="ECO:0000313" key="13">
    <source>
        <dbReference type="EMBL" id="KYF83865.1"/>
    </source>
</evidence>
<dbReference type="SUPFAM" id="SSF56112">
    <property type="entry name" value="Protein kinase-like (PK-like)"/>
    <property type="match status" value="1"/>
</dbReference>
<reference evidence="13 14" key="1">
    <citation type="submission" date="2014-02" db="EMBL/GenBank/DDBJ databases">
        <title>The small core and large imbalanced accessory genome model reveals a collaborative survival strategy of Sorangium cellulosum strains in nature.</title>
        <authorList>
            <person name="Han K."/>
            <person name="Peng R."/>
            <person name="Blom J."/>
            <person name="Li Y.-Z."/>
        </authorList>
    </citation>
    <scope>NUCLEOTIDE SEQUENCE [LARGE SCALE GENOMIC DNA]</scope>
    <source>
        <strain evidence="13 14">So0149</strain>
    </source>
</reference>